<dbReference type="PANTHER" id="PTHR48100:SF1">
    <property type="entry name" value="HISTIDINE PHOSPHATASE FAMILY PROTEIN-RELATED"/>
    <property type="match status" value="1"/>
</dbReference>
<proteinExistence type="predicted"/>
<sequence length="182" mass="20809">MEKRLYIVRHCKAAGQAIDAPLTAEGELQAQQLAEFFADKPIDRIISSPYVRAIKTIAPLAAKRNLPIEQDERFGERVLFGNGRFTDGWLEKFERTFEDFNLSYEDGESNRQAMVRAKAAIDEILQSNDKNVVIVSHGNLTILMLRLFDERYGFAEWKSLSNPDVFEIVVSDGKGQVKRIWQ</sequence>
<accession>A0A7W0BTC8</accession>
<keyword evidence="2" id="KW-1185">Reference proteome</keyword>
<dbReference type="Proteomes" id="UP000580891">
    <property type="component" value="Unassembled WGS sequence"/>
</dbReference>
<dbReference type="SUPFAM" id="SSF53254">
    <property type="entry name" value="Phosphoglycerate mutase-like"/>
    <property type="match status" value="1"/>
</dbReference>
<protein>
    <submittedName>
        <fullName evidence="1">2,3-bisphosphoglycerate-dependent phosphoglycerate mutase</fullName>
        <ecNumber evidence="1">5.4.2.11</ecNumber>
    </submittedName>
</protein>
<dbReference type="Gene3D" id="3.40.50.1240">
    <property type="entry name" value="Phosphoglycerate mutase-like"/>
    <property type="match status" value="1"/>
</dbReference>
<reference evidence="1 2" key="1">
    <citation type="submission" date="2020-07" db="EMBL/GenBank/DDBJ databases">
        <title>Genomic Encyclopedia of Type Strains, Phase IV (KMG-IV): sequencing the most valuable type-strain genomes for metagenomic binning, comparative biology and taxonomic classification.</title>
        <authorList>
            <person name="Goeker M."/>
        </authorList>
    </citation>
    <scope>NUCLEOTIDE SEQUENCE [LARGE SCALE GENOMIC DNA]</scope>
    <source>
        <strain evidence="1 2">DSM 25220</strain>
    </source>
</reference>
<name>A0A7W0BTC8_9BACL</name>
<dbReference type="InterPro" id="IPR050275">
    <property type="entry name" value="PGM_Phosphatase"/>
</dbReference>
<dbReference type="RefSeq" id="WP_181535520.1">
    <property type="nucleotide sequence ID" value="NZ_JACDUU010000001.1"/>
</dbReference>
<dbReference type="Pfam" id="PF00300">
    <property type="entry name" value="His_Phos_1"/>
    <property type="match status" value="1"/>
</dbReference>
<dbReference type="GO" id="GO:0005737">
    <property type="term" value="C:cytoplasm"/>
    <property type="evidence" value="ECO:0007669"/>
    <property type="project" value="TreeGrafter"/>
</dbReference>
<dbReference type="InterPro" id="IPR013078">
    <property type="entry name" value="His_Pase_superF_clade-1"/>
</dbReference>
<dbReference type="AlphaFoldDB" id="A0A7W0BTC8"/>
<dbReference type="CDD" id="cd07067">
    <property type="entry name" value="HP_PGM_like"/>
    <property type="match status" value="1"/>
</dbReference>
<keyword evidence="1" id="KW-0413">Isomerase</keyword>
<evidence type="ECO:0000313" key="1">
    <source>
        <dbReference type="EMBL" id="MBA2870036.1"/>
    </source>
</evidence>
<gene>
    <name evidence="1" type="ORF">HNQ85_000294</name>
</gene>
<dbReference type="GO" id="GO:0016791">
    <property type="term" value="F:phosphatase activity"/>
    <property type="evidence" value="ECO:0007669"/>
    <property type="project" value="TreeGrafter"/>
</dbReference>
<dbReference type="EMBL" id="JACDUU010000001">
    <property type="protein sequence ID" value="MBA2870036.1"/>
    <property type="molecule type" value="Genomic_DNA"/>
</dbReference>
<organism evidence="1 2">
    <name type="scientific">[Anoxybacillus] calidus</name>
    <dbReference type="NCBI Taxonomy" id="575178"/>
    <lineage>
        <taxon>Bacteria</taxon>
        <taxon>Bacillati</taxon>
        <taxon>Bacillota</taxon>
        <taxon>Bacilli</taxon>
        <taxon>Bacillales</taxon>
        <taxon>Anoxybacillaceae</taxon>
        <taxon>Paranoxybacillus</taxon>
    </lineage>
</organism>
<comment type="caution">
    <text evidence="1">The sequence shown here is derived from an EMBL/GenBank/DDBJ whole genome shotgun (WGS) entry which is preliminary data.</text>
</comment>
<evidence type="ECO:0000313" key="2">
    <source>
        <dbReference type="Proteomes" id="UP000580891"/>
    </source>
</evidence>
<dbReference type="EC" id="5.4.2.11" evidence="1"/>
<dbReference type="SMART" id="SM00855">
    <property type="entry name" value="PGAM"/>
    <property type="match status" value="1"/>
</dbReference>
<dbReference type="GO" id="GO:0004619">
    <property type="term" value="F:phosphoglycerate mutase activity"/>
    <property type="evidence" value="ECO:0007669"/>
    <property type="project" value="UniProtKB-EC"/>
</dbReference>
<dbReference type="PANTHER" id="PTHR48100">
    <property type="entry name" value="BROAD-SPECIFICITY PHOSPHATASE YOR283W-RELATED"/>
    <property type="match status" value="1"/>
</dbReference>
<dbReference type="InterPro" id="IPR029033">
    <property type="entry name" value="His_PPase_superfam"/>
</dbReference>